<dbReference type="PRINTS" id="PR00081">
    <property type="entry name" value="GDHRDH"/>
</dbReference>
<evidence type="ECO:0000256" key="3">
    <source>
        <dbReference type="ARBA" id="ARBA00023002"/>
    </source>
</evidence>
<dbReference type="PANTHER" id="PTHR43391:SF14">
    <property type="entry name" value="DEHYDROGENASE_REDUCTASE SDR FAMILY PROTEIN 7-LIKE"/>
    <property type="match status" value="1"/>
</dbReference>
<dbReference type="SUPFAM" id="SSF51735">
    <property type="entry name" value="NAD(P)-binding Rossmann-fold domains"/>
    <property type="match status" value="1"/>
</dbReference>
<evidence type="ECO:0000313" key="5">
    <source>
        <dbReference type="Proteomes" id="UP000239494"/>
    </source>
</evidence>
<dbReference type="EMBL" id="PVTF01000008">
    <property type="protein sequence ID" value="PRY39050.1"/>
    <property type="molecule type" value="Genomic_DNA"/>
</dbReference>
<dbReference type="Proteomes" id="UP000239494">
    <property type="component" value="Unassembled WGS sequence"/>
</dbReference>
<accession>A0A2T0T064</accession>
<dbReference type="Pfam" id="PF00106">
    <property type="entry name" value="adh_short"/>
    <property type="match status" value="1"/>
</dbReference>
<dbReference type="InterPro" id="IPR002347">
    <property type="entry name" value="SDR_fam"/>
</dbReference>
<dbReference type="Gene3D" id="3.40.50.720">
    <property type="entry name" value="NAD(P)-binding Rossmann-like Domain"/>
    <property type="match status" value="1"/>
</dbReference>
<gene>
    <name evidence="4" type="ORF">CLV43_108450</name>
</gene>
<evidence type="ECO:0000256" key="2">
    <source>
        <dbReference type="ARBA" id="ARBA00022857"/>
    </source>
</evidence>
<dbReference type="PANTHER" id="PTHR43391">
    <property type="entry name" value="RETINOL DEHYDROGENASE-RELATED"/>
    <property type="match status" value="1"/>
</dbReference>
<dbReference type="GO" id="GO:0016491">
    <property type="term" value="F:oxidoreductase activity"/>
    <property type="evidence" value="ECO:0007669"/>
    <property type="project" value="UniProtKB-KW"/>
</dbReference>
<organism evidence="4 5">
    <name type="scientific">Umezawaea tangerina</name>
    <dbReference type="NCBI Taxonomy" id="84725"/>
    <lineage>
        <taxon>Bacteria</taxon>
        <taxon>Bacillati</taxon>
        <taxon>Actinomycetota</taxon>
        <taxon>Actinomycetes</taxon>
        <taxon>Pseudonocardiales</taxon>
        <taxon>Pseudonocardiaceae</taxon>
        <taxon>Umezawaea</taxon>
    </lineage>
</organism>
<proteinExistence type="inferred from homology"/>
<keyword evidence="5" id="KW-1185">Reference proteome</keyword>
<evidence type="ECO:0000256" key="1">
    <source>
        <dbReference type="ARBA" id="ARBA00006484"/>
    </source>
</evidence>
<comment type="caution">
    <text evidence="4">The sequence shown here is derived from an EMBL/GenBank/DDBJ whole genome shotgun (WGS) entry which is preliminary data.</text>
</comment>
<keyword evidence="3" id="KW-0560">Oxidoreductase</keyword>
<dbReference type="InterPro" id="IPR036291">
    <property type="entry name" value="NAD(P)-bd_dom_sf"/>
</dbReference>
<evidence type="ECO:0000313" key="4">
    <source>
        <dbReference type="EMBL" id="PRY39050.1"/>
    </source>
</evidence>
<keyword evidence="2" id="KW-0521">NADP</keyword>
<name>A0A2T0T064_9PSEU</name>
<sequence>MTSSKTFLIAGVGGGLGRAFAERAVSAGHRVVGIVRRPEQVAEFEALDPGLAFARVLDIGSATGIEPAIRAVEEDIAPIDVLVAGTDHGESTVDDLRRQRDINVFGTVAVVKAVLPGMRRRGGTIVVVTSDVMSSYQGSRFALMGILLSLATEVAEHGVRITMVGPEAFRAAWSDGVLVLESDDGPLALGAAPETPSR</sequence>
<comment type="similarity">
    <text evidence="1">Belongs to the short-chain dehydrogenases/reductases (SDR) family.</text>
</comment>
<dbReference type="AlphaFoldDB" id="A0A2T0T064"/>
<protein>
    <submittedName>
        <fullName evidence="4">NADP-dependent 3-hydroxy acid dehydrogenase YdfG</fullName>
    </submittedName>
</protein>
<dbReference type="RefSeq" id="WP_170156039.1">
    <property type="nucleotide sequence ID" value="NZ_PVTF01000008.1"/>
</dbReference>
<reference evidence="4 5" key="1">
    <citation type="submission" date="2018-03" db="EMBL/GenBank/DDBJ databases">
        <title>Genomic Encyclopedia of Archaeal and Bacterial Type Strains, Phase II (KMG-II): from individual species to whole genera.</title>
        <authorList>
            <person name="Goeker M."/>
        </authorList>
    </citation>
    <scope>NUCLEOTIDE SEQUENCE [LARGE SCALE GENOMIC DNA]</scope>
    <source>
        <strain evidence="4 5">DSM 44720</strain>
    </source>
</reference>